<protein>
    <submittedName>
        <fullName evidence="2">Uncharacterized protein</fullName>
    </submittedName>
</protein>
<name>A0A426U140_9CHLR</name>
<dbReference type="EMBL" id="RSAS01000364">
    <property type="protein sequence ID" value="RRR72975.1"/>
    <property type="molecule type" value="Genomic_DNA"/>
</dbReference>
<reference evidence="2 3" key="1">
    <citation type="submission" date="2018-12" db="EMBL/GenBank/DDBJ databases">
        <title>Genome Sequence of Candidatus Viridilinea halotolerans isolated from saline sulfide-rich spring.</title>
        <authorList>
            <person name="Grouzdev D.S."/>
            <person name="Burganskaya E.I."/>
            <person name="Krutkina M.S."/>
            <person name="Sukhacheva M.V."/>
            <person name="Gorlenko V.M."/>
        </authorList>
    </citation>
    <scope>NUCLEOTIDE SEQUENCE [LARGE SCALE GENOMIC DNA]</scope>
    <source>
        <strain evidence="2">Chok-6</strain>
    </source>
</reference>
<feature type="compositionally biased region" description="Basic and acidic residues" evidence="1">
    <location>
        <begin position="47"/>
        <end position="60"/>
    </location>
</feature>
<organism evidence="2 3">
    <name type="scientific">Candidatus Viridilinea halotolerans</name>
    <dbReference type="NCBI Taxonomy" id="2491704"/>
    <lineage>
        <taxon>Bacteria</taxon>
        <taxon>Bacillati</taxon>
        <taxon>Chloroflexota</taxon>
        <taxon>Chloroflexia</taxon>
        <taxon>Chloroflexales</taxon>
        <taxon>Chloroflexineae</taxon>
        <taxon>Oscillochloridaceae</taxon>
        <taxon>Candidatus Viridilinea</taxon>
    </lineage>
</organism>
<dbReference type="AlphaFoldDB" id="A0A426U140"/>
<evidence type="ECO:0000313" key="2">
    <source>
        <dbReference type="EMBL" id="RRR72975.1"/>
    </source>
</evidence>
<gene>
    <name evidence="2" type="ORF">EI684_09470</name>
</gene>
<evidence type="ECO:0000256" key="1">
    <source>
        <dbReference type="SAM" id="MobiDB-lite"/>
    </source>
</evidence>
<dbReference type="Proteomes" id="UP000280307">
    <property type="component" value="Unassembled WGS sequence"/>
</dbReference>
<feature type="region of interest" description="Disordered" evidence="1">
    <location>
        <begin position="39"/>
        <end position="70"/>
    </location>
</feature>
<accession>A0A426U140</accession>
<proteinExistence type="predicted"/>
<comment type="caution">
    <text evidence="2">The sequence shown here is derived from an EMBL/GenBank/DDBJ whole genome shotgun (WGS) entry which is preliminary data.</text>
</comment>
<evidence type="ECO:0000313" key="3">
    <source>
        <dbReference type="Proteomes" id="UP000280307"/>
    </source>
</evidence>
<sequence>MLNQSQRERILSHLERGWKLPDSLVQELWMAYEALERSHLDTPPNQGEHEAQANPRDRRSVGSRSESAAR</sequence>